<keyword evidence="1" id="KW-0812">Transmembrane</keyword>
<dbReference type="Proteomes" id="UP000326367">
    <property type="component" value="Unassembled WGS sequence"/>
</dbReference>
<evidence type="ECO:0000256" key="1">
    <source>
        <dbReference type="SAM" id="Phobius"/>
    </source>
</evidence>
<keyword evidence="1" id="KW-1133">Transmembrane helix</keyword>
<feature type="transmembrane region" description="Helical" evidence="1">
    <location>
        <begin position="6"/>
        <end position="26"/>
    </location>
</feature>
<evidence type="ECO:0000313" key="3">
    <source>
        <dbReference type="Proteomes" id="UP000326367"/>
    </source>
</evidence>
<keyword evidence="3" id="KW-1185">Reference proteome</keyword>
<sequence length="91" mass="9656">MDAALPIVTIAALLGAIVGFVGPLGWRWQLLRLSPALLLPVALHVLQSNSWGMGGGGIWVAAALAVFVGSLGYLPAVLAIAVLRWMVWRQR</sequence>
<comment type="caution">
    <text evidence="2">The sequence shown here is derived from an EMBL/GenBank/DDBJ whole genome shotgun (WGS) entry which is preliminary data.</text>
</comment>
<organism evidence="2 3">
    <name type="scientific">Stenotrophomonas cyclobalanopsidis</name>
    <dbReference type="NCBI Taxonomy" id="2771362"/>
    <lineage>
        <taxon>Bacteria</taxon>
        <taxon>Pseudomonadati</taxon>
        <taxon>Pseudomonadota</taxon>
        <taxon>Gammaproteobacteria</taxon>
        <taxon>Lysobacterales</taxon>
        <taxon>Lysobacteraceae</taxon>
        <taxon>Stenotrophomonas</taxon>
    </lineage>
</organism>
<feature type="transmembrane region" description="Helical" evidence="1">
    <location>
        <begin position="58"/>
        <end position="83"/>
    </location>
</feature>
<protein>
    <submittedName>
        <fullName evidence="2">Uncharacterized protein</fullName>
    </submittedName>
</protein>
<accession>A0ABQ6T2G7</accession>
<reference evidence="2 3" key="1">
    <citation type="journal article" date="2020" name="Antonie Van Leeuwenhoek">
        <title>Stenotrophomonas cyclobalanopsidis sp. nov., isolated from the leaf spot disease of Cyclobalanopsis patelliformis.</title>
        <authorList>
            <person name="Bian D.R."/>
            <person name="Xue H."/>
            <person name="Piao C.G."/>
            <person name="Li Y."/>
        </authorList>
    </citation>
    <scope>NUCLEOTIDE SEQUENCE [LARGE SCALE GENOMIC DNA]</scope>
    <source>
        <strain evidence="2 3">TPQG1-4</strain>
    </source>
</reference>
<evidence type="ECO:0000313" key="2">
    <source>
        <dbReference type="EMBL" id="KAA9000852.1"/>
    </source>
</evidence>
<dbReference type="RefSeq" id="WP_150454079.1">
    <property type="nucleotide sequence ID" value="NZ_VYKI01000006.1"/>
</dbReference>
<name>A0ABQ6T2G7_9GAMM</name>
<dbReference type="EMBL" id="VYKI01000006">
    <property type="protein sequence ID" value="KAA9000852.1"/>
    <property type="molecule type" value="Genomic_DNA"/>
</dbReference>
<gene>
    <name evidence="2" type="ORF">FJU31_06830</name>
</gene>
<keyword evidence="1" id="KW-0472">Membrane</keyword>
<proteinExistence type="predicted"/>